<evidence type="ECO:0000313" key="4">
    <source>
        <dbReference type="Proteomes" id="UP001249851"/>
    </source>
</evidence>
<reference evidence="3" key="1">
    <citation type="journal article" date="2023" name="G3 (Bethesda)">
        <title>Whole genome assembly and annotation of the endangered Caribbean coral Acropora cervicornis.</title>
        <authorList>
            <person name="Selwyn J.D."/>
            <person name="Vollmer S.V."/>
        </authorList>
    </citation>
    <scope>NUCLEOTIDE SEQUENCE</scope>
    <source>
        <strain evidence="3">K2</strain>
    </source>
</reference>
<evidence type="ECO:0000256" key="2">
    <source>
        <dbReference type="SAM" id="SignalP"/>
    </source>
</evidence>
<keyword evidence="1" id="KW-0472">Membrane</keyword>
<evidence type="ECO:0000256" key="1">
    <source>
        <dbReference type="SAM" id="Phobius"/>
    </source>
</evidence>
<keyword evidence="1" id="KW-1133">Transmembrane helix</keyword>
<dbReference type="Proteomes" id="UP001249851">
    <property type="component" value="Unassembled WGS sequence"/>
</dbReference>
<keyword evidence="4" id="KW-1185">Reference proteome</keyword>
<organism evidence="3 4">
    <name type="scientific">Acropora cervicornis</name>
    <name type="common">Staghorn coral</name>
    <dbReference type="NCBI Taxonomy" id="6130"/>
    <lineage>
        <taxon>Eukaryota</taxon>
        <taxon>Metazoa</taxon>
        <taxon>Cnidaria</taxon>
        <taxon>Anthozoa</taxon>
        <taxon>Hexacorallia</taxon>
        <taxon>Scleractinia</taxon>
        <taxon>Astrocoeniina</taxon>
        <taxon>Acroporidae</taxon>
        <taxon>Acropora</taxon>
    </lineage>
</organism>
<feature type="chain" id="PRO_5042269474" evidence="2">
    <location>
        <begin position="24"/>
        <end position="175"/>
    </location>
</feature>
<evidence type="ECO:0000313" key="3">
    <source>
        <dbReference type="EMBL" id="KAK2569495.1"/>
    </source>
</evidence>
<accession>A0AAD9VD32</accession>
<protein>
    <submittedName>
        <fullName evidence="3">Uncharacterized protein</fullName>
    </submittedName>
</protein>
<keyword evidence="1" id="KW-0812">Transmembrane</keyword>
<feature type="transmembrane region" description="Helical" evidence="1">
    <location>
        <begin position="93"/>
        <end position="116"/>
    </location>
</feature>
<name>A0AAD9VD32_ACRCE</name>
<dbReference type="EMBL" id="JARQWQ010000010">
    <property type="protein sequence ID" value="KAK2569495.1"/>
    <property type="molecule type" value="Genomic_DNA"/>
</dbReference>
<feature type="signal peptide" evidence="2">
    <location>
        <begin position="1"/>
        <end position="23"/>
    </location>
</feature>
<reference evidence="3" key="2">
    <citation type="journal article" date="2023" name="Science">
        <title>Genomic signatures of disease resistance in endangered staghorn corals.</title>
        <authorList>
            <person name="Vollmer S.V."/>
            <person name="Selwyn J.D."/>
            <person name="Despard B.A."/>
            <person name="Roesel C.L."/>
        </authorList>
    </citation>
    <scope>NUCLEOTIDE SEQUENCE</scope>
    <source>
        <strain evidence="3">K2</strain>
    </source>
</reference>
<gene>
    <name evidence="3" type="ORF">P5673_006437</name>
</gene>
<dbReference type="AlphaFoldDB" id="A0AAD9VD32"/>
<keyword evidence="2" id="KW-0732">Signal</keyword>
<proteinExistence type="predicted"/>
<comment type="caution">
    <text evidence="3">The sequence shown here is derived from an EMBL/GenBank/DDBJ whole genome shotgun (WGS) entry which is preliminary data.</text>
</comment>
<sequence length="175" mass="18802">MGGSFRLCGAIIFLCFLTCGGSSTGISVTQSTTAPVSSTTSSSGRSYSTSAAITLMRNVTPTTSISASTTATTPKSGAGTEFWEKAIDLATPLGTFIIVVVSLGLLLILLIALIVVCCKYKRLKEKTGFPDHMAISDSEWMRSNNDLMMWERNLRASEVKTNNGISNRPFNEKRD</sequence>